<dbReference type="SUPFAM" id="SSF55347">
    <property type="entry name" value="Glyceraldehyde-3-phosphate dehydrogenase-like, C-terminal domain"/>
    <property type="match status" value="1"/>
</dbReference>
<dbReference type="SUPFAM" id="SSF51735">
    <property type="entry name" value="NAD(P)-binding Rossmann-fold domains"/>
    <property type="match status" value="1"/>
</dbReference>
<dbReference type="InterPro" id="IPR055170">
    <property type="entry name" value="GFO_IDH_MocA-like_dom"/>
</dbReference>
<dbReference type="GO" id="GO:0050112">
    <property type="term" value="F:inositol 2-dehydrogenase (NAD+) activity"/>
    <property type="evidence" value="ECO:0007669"/>
    <property type="project" value="UniProtKB-EC"/>
</dbReference>
<organism evidence="6">
    <name type="scientific">uncultured Rubrobacteraceae bacterium</name>
    <dbReference type="NCBI Taxonomy" id="349277"/>
    <lineage>
        <taxon>Bacteria</taxon>
        <taxon>Bacillati</taxon>
        <taxon>Actinomycetota</taxon>
        <taxon>Rubrobacteria</taxon>
        <taxon>Rubrobacterales</taxon>
        <taxon>Rubrobacteraceae</taxon>
        <taxon>environmental samples</taxon>
    </lineage>
</organism>
<feature type="domain" description="GFO/IDH/MocA-like oxidoreductase" evidence="5">
    <location>
        <begin position="125"/>
        <end position="245"/>
    </location>
</feature>
<dbReference type="EMBL" id="CADCUW010000303">
    <property type="protein sequence ID" value="CAA9419605.1"/>
    <property type="molecule type" value="Genomic_DNA"/>
</dbReference>
<protein>
    <submittedName>
        <fullName evidence="6">Myo-inositol 2-dehydrogenase</fullName>
        <ecNumber evidence="6">1.1.1.18</ecNumber>
    </submittedName>
</protein>
<dbReference type="AlphaFoldDB" id="A0A6J4PU41"/>
<evidence type="ECO:0000256" key="1">
    <source>
        <dbReference type="ARBA" id="ARBA00010928"/>
    </source>
</evidence>
<feature type="compositionally biased region" description="Polar residues" evidence="3">
    <location>
        <begin position="245"/>
        <end position="254"/>
    </location>
</feature>
<dbReference type="Pfam" id="PF22725">
    <property type="entry name" value="GFO_IDH_MocA_C3"/>
    <property type="match status" value="1"/>
</dbReference>
<evidence type="ECO:0000313" key="6">
    <source>
        <dbReference type="EMBL" id="CAA9419605.1"/>
    </source>
</evidence>
<evidence type="ECO:0000256" key="3">
    <source>
        <dbReference type="SAM" id="MobiDB-lite"/>
    </source>
</evidence>
<name>A0A6J4PU41_9ACTN</name>
<accession>A0A6J4PU41</accession>
<evidence type="ECO:0000259" key="5">
    <source>
        <dbReference type="Pfam" id="PF22725"/>
    </source>
</evidence>
<dbReference type="PANTHER" id="PTHR42840:SF3">
    <property type="entry name" value="BINDING ROSSMANN FOLD OXIDOREDUCTASE, PUTATIVE (AFU_ORTHOLOGUE AFUA_2G10240)-RELATED"/>
    <property type="match status" value="1"/>
</dbReference>
<reference evidence="6" key="1">
    <citation type="submission" date="2020-02" db="EMBL/GenBank/DDBJ databases">
        <authorList>
            <person name="Meier V. D."/>
        </authorList>
    </citation>
    <scope>NUCLEOTIDE SEQUENCE</scope>
    <source>
        <strain evidence="6">AVDCRST_MAG01</strain>
    </source>
</reference>
<evidence type="ECO:0000259" key="4">
    <source>
        <dbReference type="Pfam" id="PF01408"/>
    </source>
</evidence>
<keyword evidence="2 6" id="KW-0560">Oxidoreductase</keyword>
<gene>
    <name evidence="6" type="ORF">AVDCRST_MAG01-01-2170</name>
</gene>
<dbReference type="PANTHER" id="PTHR42840">
    <property type="entry name" value="NAD(P)-BINDING ROSSMANN-FOLD SUPERFAMILY PROTEIN-RELATED"/>
    <property type="match status" value="1"/>
</dbReference>
<feature type="domain" description="Gfo/Idh/MocA-like oxidoreductase N-terminal" evidence="4">
    <location>
        <begin position="1"/>
        <end position="116"/>
    </location>
</feature>
<comment type="similarity">
    <text evidence="1">Belongs to the Gfo/Idh/MocA family.</text>
</comment>
<sequence>MRVAVLGAGRIGSFRAKVLKGLPEVDEIVVGNRTVERAEKLAGEVGGEGGTIQEALDSGPDAVFVSLATELHAEWLHRCIDAGLPIFCEKPIALTLKETSDVLHHAEKADALIQIAFQRRLDPDYRKAYEEVRSGSLGTLYVVRITAHDAEPAPEEFIASSGGAYRDLHIHDFDLARWLTGLEVEQVYAVGSVKGFDRYARFGDVDNAAVLMTMSDGLPVLVTGTRHNPRGHDFRVEVFGSEDSLSVGQNSLSQPRPVEPGTPSPMEGPYRYFMERFGESLRRETMAFIQVMGANARTQAPPPQRWRR</sequence>
<dbReference type="Pfam" id="PF01408">
    <property type="entry name" value="GFO_IDH_MocA"/>
    <property type="match status" value="1"/>
</dbReference>
<dbReference type="Gene3D" id="3.40.50.720">
    <property type="entry name" value="NAD(P)-binding Rossmann-like Domain"/>
    <property type="match status" value="1"/>
</dbReference>
<proteinExistence type="inferred from homology"/>
<dbReference type="EC" id="1.1.1.18" evidence="6"/>
<dbReference type="InterPro" id="IPR036291">
    <property type="entry name" value="NAD(P)-bd_dom_sf"/>
</dbReference>
<dbReference type="Gene3D" id="3.30.360.10">
    <property type="entry name" value="Dihydrodipicolinate Reductase, domain 2"/>
    <property type="match status" value="1"/>
</dbReference>
<dbReference type="GO" id="GO:0000166">
    <property type="term" value="F:nucleotide binding"/>
    <property type="evidence" value="ECO:0007669"/>
    <property type="project" value="InterPro"/>
</dbReference>
<evidence type="ECO:0000256" key="2">
    <source>
        <dbReference type="ARBA" id="ARBA00023002"/>
    </source>
</evidence>
<feature type="region of interest" description="Disordered" evidence="3">
    <location>
        <begin position="245"/>
        <end position="269"/>
    </location>
</feature>
<dbReference type="InterPro" id="IPR000683">
    <property type="entry name" value="Gfo/Idh/MocA-like_OxRdtase_N"/>
</dbReference>